<sequence>MTTSQTDDDHGIEEWSRHSATGMDPSTEPDGPFRRELTSPDSEPMRGNWEMSREVGVSDVCNSKHKEYKYLRMKTGLTPPPHSSFFLPPASSHSSRWRTPPELLQGLVVPIPLGPNLPQRVLRAVEPFKGSQGLGGLTHLL</sequence>
<evidence type="ECO:0000313" key="2">
    <source>
        <dbReference type="EMBL" id="CAB1437092.1"/>
    </source>
</evidence>
<reference evidence="2" key="1">
    <citation type="submission" date="2020-03" db="EMBL/GenBank/DDBJ databases">
        <authorList>
            <person name="Weist P."/>
        </authorList>
    </citation>
    <scope>NUCLEOTIDE SEQUENCE</scope>
</reference>
<dbReference type="Proteomes" id="UP001153269">
    <property type="component" value="Unassembled WGS sequence"/>
</dbReference>
<comment type="caution">
    <text evidence="2">The sequence shown here is derived from an EMBL/GenBank/DDBJ whole genome shotgun (WGS) entry which is preliminary data.</text>
</comment>
<protein>
    <submittedName>
        <fullName evidence="2">Uncharacterized protein</fullName>
    </submittedName>
</protein>
<evidence type="ECO:0000313" key="3">
    <source>
        <dbReference type="Proteomes" id="UP001153269"/>
    </source>
</evidence>
<dbReference type="AlphaFoldDB" id="A0A9N7YT47"/>
<keyword evidence="3" id="KW-1185">Reference proteome</keyword>
<evidence type="ECO:0000256" key="1">
    <source>
        <dbReference type="SAM" id="MobiDB-lite"/>
    </source>
</evidence>
<organism evidence="2 3">
    <name type="scientific">Pleuronectes platessa</name>
    <name type="common">European plaice</name>
    <dbReference type="NCBI Taxonomy" id="8262"/>
    <lineage>
        <taxon>Eukaryota</taxon>
        <taxon>Metazoa</taxon>
        <taxon>Chordata</taxon>
        <taxon>Craniata</taxon>
        <taxon>Vertebrata</taxon>
        <taxon>Euteleostomi</taxon>
        <taxon>Actinopterygii</taxon>
        <taxon>Neopterygii</taxon>
        <taxon>Teleostei</taxon>
        <taxon>Neoteleostei</taxon>
        <taxon>Acanthomorphata</taxon>
        <taxon>Carangaria</taxon>
        <taxon>Pleuronectiformes</taxon>
        <taxon>Pleuronectoidei</taxon>
        <taxon>Pleuronectidae</taxon>
        <taxon>Pleuronectes</taxon>
    </lineage>
</organism>
<accession>A0A9N7YT47</accession>
<feature type="region of interest" description="Disordered" evidence="1">
    <location>
        <begin position="1"/>
        <end position="51"/>
    </location>
</feature>
<gene>
    <name evidence="2" type="ORF">PLEPLA_LOCUS25125</name>
</gene>
<proteinExistence type="predicted"/>
<feature type="compositionally biased region" description="Basic and acidic residues" evidence="1">
    <location>
        <begin position="7"/>
        <end position="17"/>
    </location>
</feature>
<dbReference type="EMBL" id="CADEAL010001983">
    <property type="protein sequence ID" value="CAB1437092.1"/>
    <property type="molecule type" value="Genomic_DNA"/>
</dbReference>
<name>A0A9N7YT47_PLEPL</name>